<dbReference type="AlphaFoldDB" id="A0A0P8W6R6"/>
<keyword evidence="2" id="KW-1185">Reference proteome</keyword>
<name>A0A0P8W6R6_9CLOT</name>
<evidence type="ECO:0000313" key="2">
    <source>
        <dbReference type="Proteomes" id="UP000050326"/>
    </source>
</evidence>
<accession>A0A0P8W6R6</accession>
<comment type="caution">
    <text evidence="1">The sequence shown here is derived from an EMBL/GenBank/DDBJ whole genome shotgun (WGS) entry which is preliminary data.</text>
</comment>
<dbReference type="EMBL" id="LKET01000039">
    <property type="protein sequence ID" value="KPU43465.1"/>
    <property type="molecule type" value="Genomic_DNA"/>
</dbReference>
<reference evidence="1 2" key="1">
    <citation type="submission" date="2015-09" db="EMBL/GenBank/DDBJ databases">
        <title>Genome sequence of Oxobacter pfennigii DSM 3222.</title>
        <authorList>
            <person name="Poehlein A."/>
            <person name="Bengelsdorf F.R."/>
            <person name="Schiel-Bengelsdorf B."/>
            <person name="Duerre P."/>
            <person name="Daniel R."/>
        </authorList>
    </citation>
    <scope>NUCLEOTIDE SEQUENCE [LARGE SCALE GENOMIC DNA]</scope>
    <source>
        <strain evidence="1 2">DSM 3222</strain>
    </source>
</reference>
<dbReference type="RefSeq" id="WP_054875906.1">
    <property type="nucleotide sequence ID" value="NZ_LKET01000039.1"/>
</dbReference>
<protein>
    <submittedName>
        <fullName evidence="1">Uncharacterized protein</fullName>
    </submittedName>
</protein>
<proteinExistence type="predicted"/>
<dbReference type="Proteomes" id="UP000050326">
    <property type="component" value="Unassembled WGS sequence"/>
</dbReference>
<evidence type="ECO:0000313" key="1">
    <source>
        <dbReference type="EMBL" id="KPU43465.1"/>
    </source>
</evidence>
<organism evidence="1 2">
    <name type="scientific">Oxobacter pfennigii</name>
    <dbReference type="NCBI Taxonomy" id="36849"/>
    <lineage>
        <taxon>Bacteria</taxon>
        <taxon>Bacillati</taxon>
        <taxon>Bacillota</taxon>
        <taxon>Clostridia</taxon>
        <taxon>Eubacteriales</taxon>
        <taxon>Clostridiaceae</taxon>
        <taxon>Oxobacter</taxon>
    </lineage>
</organism>
<gene>
    <name evidence="1" type="ORF">OXPF_29060</name>
</gene>
<sequence>MEITFNSNREIDFYLKKAYMTIDPNKNVLYLRGFISRKVNANDVQEIGRHYAAYMNNNLISVGLKKEYDFNHNNLLPILEEITSMVIQQNLDIHDILNLWEDENGAKLISYINVEPEK</sequence>